<dbReference type="PANTHER" id="PTHR21661">
    <property type="entry name" value="EPOXIDE HYDROLASE 1-RELATED"/>
    <property type="match status" value="1"/>
</dbReference>
<feature type="domain" description="Epoxide hydrolase N-terminal" evidence="4">
    <location>
        <begin position="98"/>
        <end position="148"/>
    </location>
</feature>
<dbReference type="OrthoDB" id="7130006at2759"/>
<name>A0A5N7BZQ2_PETAA</name>
<dbReference type="Gene3D" id="3.40.50.1820">
    <property type="entry name" value="alpha/beta hydrolase"/>
    <property type="match status" value="1"/>
</dbReference>
<keyword evidence="2 5" id="KW-0378">Hydrolase</keyword>
<dbReference type="InterPro" id="IPR029058">
    <property type="entry name" value="AB_hydrolase_fold"/>
</dbReference>
<dbReference type="GO" id="GO:0004301">
    <property type="term" value="F:epoxide hydrolase activity"/>
    <property type="evidence" value="ECO:0007669"/>
    <property type="project" value="TreeGrafter"/>
</dbReference>
<organism evidence="5">
    <name type="scientific">Petromyces alliaceus</name>
    <name type="common">Aspergillus alliaceus</name>
    <dbReference type="NCBI Taxonomy" id="209559"/>
    <lineage>
        <taxon>Eukaryota</taxon>
        <taxon>Fungi</taxon>
        <taxon>Dikarya</taxon>
        <taxon>Ascomycota</taxon>
        <taxon>Pezizomycotina</taxon>
        <taxon>Eurotiomycetes</taxon>
        <taxon>Eurotiomycetidae</taxon>
        <taxon>Eurotiales</taxon>
        <taxon>Aspergillaceae</taxon>
        <taxon>Aspergillus</taxon>
        <taxon>Aspergillus subgen. Circumdati</taxon>
    </lineage>
</organism>
<sequence length="418" mass="46498">MYFRPLKVLVSLAILFASTSKGIEQTPTASDAWSKLPSKPSIPLERVQLHFSPDEVYQMHESLNHAQAGDLNTYKSEQRHWISLASEGFSGINESILEIEINRHPQFNASVTVDGHTSILHFMAVFSQHPDAIPVVFLHDWPGSFLGFLDLLDVVRQKYSPEDSPFHLIVPSLPGYAFSPGSPISRRADLDTVAQTVDALLTGIGLDNGYIAQGGGMGSYVARLLGSLSANCEAVHVNSLPQIAGLLNPSNDTDLSTQDFEILSRTLDFKSLQETATTVHTKQAALGALPEKNPLSLLAWLDDKFKNWVDPQHPLPMQTAIIHASIYYLTKMTTSEYYQSVNLDVLEDTVPFVPKPFGYSRFPFDISGVPRKWAATLGDLVWFTAHDRGGHFAPMERPEELWNDIEHFVRTVFPDDLL</sequence>
<protein>
    <submittedName>
        <fullName evidence="5">Alpha/Beta hydrolase protein</fullName>
    </submittedName>
</protein>
<gene>
    <name evidence="5" type="ORF">BDV23DRAFT_129204</name>
</gene>
<dbReference type="EMBL" id="ML735295">
    <property type="protein sequence ID" value="KAE8387314.1"/>
    <property type="molecule type" value="Genomic_DNA"/>
</dbReference>
<reference evidence="5" key="1">
    <citation type="submission" date="2019-04" db="EMBL/GenBank/DDBJ databases">
        <title>Friends and foes A comparative genomics studyof 23 Aspergillus species from section Flavi.</title>
        <authorList>
            <consortium name="DOE Joint Genome Institute"/>
            <person name="Kjaerbolling I."/>
            <person name="Vesth T."/>
            <person name="Frisvad J.C."/>
            <person name="Nybo J.L."/>
            <person name="Theobald S."/>
            <person name="Kildgaard S."/>
            <person name="Isbrandt T."/>
            <person name="Kuo A."/>
            <person name="Sato A."/>
            <person name="Lyhne E.K."/>
            <person name="Kogle M.E."/>
            <person name="Wiebenga A."/>
            <person name="Kun R.S."/>
            <person name="Lubbers R.J."/>
            <person name="Makela M.R."/>
            <person name="Barry K."/>
            <person name="Chovatia M."/>
            <person name="Clum A."/>
            <person name="Daum C."/>
            <person name="Haridas S."/>
            <person name="He G."/>
            <person name="LaButti K."/>
            <person name="Lipzen A."/>
            <person name="Mondo S."/>
            <person name="Riley R."/>
            <person name="Salamov A."/>
            <person name="Simmons B.A."/>
            <person name="Magnuson J.K."/>
            <person name="Henrissat B."/>
            <person name="Mortensen U.H."/>
            <person name="Larsen T.O."/>
            <person name="Devries R.P."/>
            <person name="Grigoriev I.V."/>
            <person name="Machida M."/>
            <person name="Baker S.E."/>
            <person name="Andersen M.R."/>
        </authorList>
    </citation>
    <scope>NUCLEOTIDE SEQUENCE [LARGE SCALE GENOMIC DNA]</scope>
    <source>
        <strain evidence="5">IBT 14317</strain>
    </source>
</reference>
<comment type="similarity">
    <text evidence="1">Belongs to the peptidase S33 family.</text>
</comment>
<feature type="signal peptide" evidence="3">
    <location>
        <begin position="1"/>
        <end position="22"/>
    </location>
</feature>
<dbReference type="GO" id="GO:0097176">
    <property type="term" value="P:epoxide metabolic process"/>
    <property type="evidence" value="ECO:0007669"/>
    <property type="project" value="TreeGrafter"/>
</dbReference>
<dbReference type="Proteomes" id="UP000326877">
    <property type="component" value="Unassembled WGS sequence"/>
</dbReference>
<dbReference type="PANTHER" id="PTHR21661:SF39">
    <property type="entry name" value="HYDROLASE, PUTATIVE (AFU_ORTHOLOGUE AFUA_3G08960)-RELATED"/>
    <property type="match status" value="1"/>
</dbReference>
<evidence type="ECO:0000259" key="4">
    <source>
        <dbReference type="Pfam" id="PF06441"/>
    </source>
</evidence>
<dbReference type="SUPFAM" id="SSF53474">
    <property type="entry name" value="alpha/beta-Hydrolases"/>
    <property type="match status" value="1"/>
</dbReference>
<dbReference type="AlphaFoldDB" id="A0A5N7BZQ2"/>
<dbReference type="Pfam" id="PF06441">
    <property type="entry name" value="EHN"/>
    <property type="match status" value="1"/>
</dbReference>
<evidence type="ECO:0000313" key="5">
    <source>
        <dbReference type="EMBL" id="KAE8387314.1"/>
    </source>
</evidence>
<proteinExistence type="inferred from homology"/>
<evidence type="ECO:0000256" key="1">
    <source>
        <dbReference type="ARBA" id="ARBA00010088"/>
    </source>
</evidence>
<evidence type="ECO:0000256" key="2">
    <source>
        <dbReference type="ARBA" id="ARBA00022801"/>
    </source>
</evidence>
<dbReference type="PRINTS" id="PR00412">
    <property type="entry name" value="EPOXHYDRLASE"/>
</dbReference>
<accession>A0A5N7BZQ2</accession>
<feature type="chain" id="PRO_5024925976" evidence="3">
    <location>
        <begin position="23"/>
        <end position="418"/>
    </location>
</feature>
<evidence type="ECO:0000256" key="3">
    <source>
        <dbReference type="SAM" id="SignalP"/>
    </source>
</evidence>
<dbReference type="InterPro" id="IPR000639">
    <property type="entry name" value="Epox_hydrolase-like"/>
</dbReference>
<keyword evidence="3" id="KW-0732">Signal</keyword>
<dbReference type="InterPro" id="IPR010497">
    <property type="entry name" value="Epoxide_hydro_N"/>
</dbReference>